<evidence type="ECO:0000256" key="4">
    <source>
        <dbReference type="ARBA" id="ARBA00022692"/>
    </source>
</evidence>
<keyword evidence="8" id="KW-0496">Mitochondrion</keyword>
<evidence type="ECO:0000256" key="9">
    <source>
        <dbReference type="ARBA" id="ARBA00023136"/>
    </source>
</evidence>
<comment type="caution">
    <text evidence="11">The sequence shown here is derived from an EMBL/GenBank/DDBJ whole genome shotgun (WGS) entry which is preliminary data.</text>
</comment>
<dbReference type="InterPro" id="IPR051508">
    <property type="entry name" value="Mito_Carrier_Antiporter"/>
</dbReference>
<accession>A0A812VX51</accession>
<gene>
    <name evidence="11" type="primary">Slc25a35</name>
    <name evidence="11" type="ORF">SPIL2461_LOCUS17995</name>
</gene>
<evidence type="ECO:0000256" key="6">
    <source>
        <dbReference type="ARBA" id="ARBA00022792"/>
    </source>
</evidence>
<keyword evidence="5" id="KW-0677">Repeat</keyword>
<evidence type="ECO:0000256" key="7">
    <source>
        <dbReference type="ARBA" id="ARBA00022989"/>
    </source>
</evidence>
<feature type="repeat" description="Solcar" evidence="10">
    <location>
        <begin position="373"/>
        <end position="463"/>
    </location>
</feature>
<keyword evidence="9 10" id="KW-0472">Membrane</keyword>
<keyword evidence="7" id="KW-1133">Transmembrane helix</keyword>
<dbReference type="PANTHER" id="PTHR45928:SF1">
    <property type="entry name" value="RE38146P"/>
    <property type="match status" value="1"/>
</dbReference>
<comment type="subcellular location">
    <subcellularLocation>
        <location evidence="1">Mitochondrion inner membrane</location>
        <topology evidence="1">Multi-pass membrane protein</topology>
    </subcellularLocation>
</comment>
<dbReference type="AlphaFoldDB" id="A0A812VX51"/>
<dbReference type="SUPFAM" id="SSF103506">
    <property type="entry name" value="Mitochondrial carrier"/>
    <property type="match status" value="1"/>
</dbReference>
<feature type="repeat" description="Solcar" evidence="10">
    <location>
        <begin position="552"/>
        <end position="643"/>
    </location>
</feature>
<evidence type="ECO:0000256" key="1">
    <source>
        <dbReference type="ARBA" id="ARBA00004448"/>
    </source>
</evidence>
<dbReference type="OrthoDB" id="442325at2759"/>
<keyword evidence="3" id="KW-0813">Transport</keyword>
<dbReference type="EMBL" id="CAJNIZ010043514">
    <property type="protein sequence ID" value="CAE7662057.1"/>
    <property type="molecule type" value="Genomic_DNA"/>
</dbReference>
<dbReference type="InterPro" id="IPR018108">
    <property type="entry name" value="MCP_transmembrane"/>
</dbReference>
<sequence length="651" mass="70130">MAWLQPCEIAGQSDIVNCSLPGEVLCCSAGQPEPQQDASDRPQAAAVILQERTAMILGMNPRTLRAKRRWSLFMWQQQRHWALVLQPVGEAFMARIVDDFVHNAQSCFSMEVPASQVFLVYELLLDRAEPFLMLSVKPDFQTDRKNVLRLGLSQRLNLLEIQAHALQAFGRYKCYSFIGANCQHFATDFAKGLGALTRINPDDETIALAATDTALPVGVVGACVAATAAVGAATASQASCAPVLNVVAASASAVSLFGCAALAGVAGMYKLLHDQNRQGSPVAGGGQMIFAQSASMCLSIDGQKLLSKSMPCLRRLETSSDTEDEELQELDRLQATYHLPEVCSWEMFLVSAEAVALCTLIAEASNAAQDDRAEFVLAGLAACGAITLTNPIDVVKTRLQLQGELSKTGRSAEKAYTGIGQALLRISRREGLQGLQRGLMAAYLLQFSNVGCRFGAYGSLKELLGVKPGASATDSLTSMLLGAASGSLAAVVSNPFFLLKQAFVEIGQAQGPRGYYRGLSAFVPRVAAATSVQLSTYDISKDLILRWVQVKEGVATHFTASLLSGIAVTLAMQPFDIVAVRLMNQPHKECGRGVLYSGPLDCLKQMLHAEGLFGLYKGAAANYVRFGPYCTLTFVFLEQLRLAWDRRFAEN</sequence>
<evidence type="ECO:0000256" key="5">
    <source>
        <dbReference type="ARBA" id="ARBA00022737"/>
    </source>
</evidence>
<name>A0A812VX51_SYMPI</name>
<organism evidence="11 12">
    <name type="scientific">Symbiodinium pilosum</name>
    <name type="common">Dinoflagellate</name>
    <dbReference type="NCBI Taxonomy" id="2952"/>
    <lineage>
        <taxon>Eukaryota</taxon>
        <taxon>Sar</taxon>
        <taxon>Alveolata</taxon>
        <taxon>Dinophyceae</taxon>
        <taxon>Suessiales</taxon>
        <taxon>Symbiodiniaceae</taxon>
        <taxon>Symbiodinium</taxon>
    </lineage>
</organism>
<dbReference type="Pfam" id="PF00153">
    <property type="entry name" value="Mito_carr"/>
    <property type="match status" value="3"/>
</dbReference>
<evidence type="ECO:0000313" key="11">
    <source>
        <dbReference type="EMBL" id="CAE7662057.1"/>
    </source>
</evidence>
<keyword evidence="6" id="KW-0999">Mitochondrion inner membrane</keyword>
<dbReference type="PANTHER" id="PTHR45928">
    <property type="entry name" value="RE38146P"/>
    <property type="match status" value="1"/>
</dbReference>
<dbReference type="InterPro" id="IPR023395">
    <property type="entry name" value="MCP_dom_sf"/>
</dbReference>
<dbReference type="PROSITE" id="PS50920">
    <property type="entry name" value="SOLCAR"/>
    <property type="match status" value="3"/>
</dbReference>
<evidence type="ECO:0000256" key="10">
    <source>
        <dbReference type="PROSITE-ProRule" id="PRU00282"/>
    </source>
</evidence>
<comment type="similarity">
    <text evidence="2">Belongs to the mitochondrial carrier (TC 2.A.29) family.</text>
</comment>
<keyword evidence="4 10" id="KW-0812">Transmembrane</keyword>
<evidence type="ECO:0000256" key="8">
    <source>
        <dbReference type="ARBA" id="ARBA00023128"/>
    </source>
</evidence>
<protein>
    <submittedName>
        <fullName evidence="11">Slc25a35 protein</fullName>
    </submittedName>
</protein>
<keyword evidence="12" id="KW-1185">Reference proteome</keyword>
<dbReference type="Gene3D" id="1.50.40.10">
    <property type="entry name" value="Mitochondrial carrier domain"/>
    <property type="match status" value="1"/>
</dbReference>
<reference evidence="11" key="1">
    <citation type="submission" date="2021-02" db="EMBL/GenBank/DDBJ databases">
        <authorList>
            <person name="Dougan E. K."/>
            <person name="Rhodes N."/>
            <person name="Thang M."/>
            <person name="Chan C."/>
        </authorList>
    </citation>
    <scope>NUCLEOTIDE SEQUENCE</scope>
</reference>
<dbReference type="GO" id="GO:0005743">
    <property type="term" value="C:mitochondrial inner membrane"/>
    <property type="evidence" value="ECO:0007669"/>
    <property type="project" value="UniProtKB-SubCell"/>
</dbReference>
<proteinExistence type="inferred from homology"/>
<feature type="repeat" description="Solcar" evidence="10">
    <location>
        <begin position="473"/>
        <end position="543"/>
    </location>
</feature>
<evidence type="ECO:0000256" key="2">
    <source>
        <dbReference type="ARBA" id="ARBA00006375"/>
    </source>
</evidence>
<evidence type="ECO:0000313" key="12">
    <source>
        <dbReference type="Proteomes" id="UP000649617"/>
    </source>
</evidence>
<dbReference type="Proteomes" id="UP000649617">
    <property type="component" value="Unassembled WGS sequence"/>
</dbReference>
<evidence type="ECO:0000256" key="3">
    <source>
        <dbReference type="ARBA" id="ARBA00022448"/>
    </source>
</evidence>